<sequence>MESTSLPSASAHHLCVLVHGLWGNPQHLDYLATSLRQRYSDDKLHILVAKSNSGNFTYDGIELGGERVTNEIEETLEELARSGREITKLSVIGYSLGGLVARYAIGLLYHKGWFEKLEPINFTTFATPHLGVRSPLLGLHNHIWNVVGARLLSTSGRQLFTIDRFRATNRPLLAILAD</sequence>
<dbReference type="Proteomes" id="UP000250140">
    <property type="component" value="Unassembled WGS sequence"/>
</dbReference>
<evidence type="ECO:0000259" key="3">
    <source>
        <dbReference type="Pfam" id="PF05057"/>
    </source>
</evidence>
<dbReference type="GO" id="GO:0016042">
    <property type="term" value="P:lipid catabolic process"/>
    <property type="evidence" value="ECO:0007669"/>
    <property type="project" value="UniProtKB-KW"/>
</dbReference>
<keyword evidence="2" id="KW-0443">Lipid metabolism</keyword>
<evidence type="ECO:0000256" key="1">
    <source>
        <dbReference type="ARBA" id="ARBA00007920"/>
    </source>
</evidence>
<proteinExistence type="inferred from homology"/>
<dbReference type="OrthoDB" id="273452at2759"/>
<accession>A0A8E2JNP2</accession>
<dbReference type="InterPro" id="IPR007751">
    <property type="entry name" value="DUF676_lipase-like"/>
</dbReference>
<dbReference type="Gene3D" id="3.40.50.1820">
    <property type="entry name" value="alpha/beta hydrolase"/>
    <property type="match status" value="1"/>
</dbReference>
<protein>
    <submittedName>
        <fullName evidence="4">DUF676-domain-containing protein</fullName>
    </submittedName>
</protein>
<gene>
    <name evidence="4" type="ORF">AOQ84DRAFT_130553</name>
</gene>
<reference evidence="4 5" key="1">
    <citation type="journal article" date="2016" name="Nat. Commun.">
        <title>Ectomycorrhizal ecology is imprinted in the genome of the dominant symbiotic fungus Cenococcum geophilum.</title>
        <authorList>
            <consortium name="DOE Joint Genome Institute"/>
            <person name="Peter M."/>
            <person name="Kohler A."/>
            <person name="Ohm R.A."/>
            <person name="Kuo A."/>
            <person name="Krutzmann J."/>
            <person name="Morin E."/>
            <person name="Arend M."/>
            <person name="Barry K.W."/>
            <person name="Binder M."/>
            <person name="Choi C."/>
            <person name="Clum A."/>
            <person name="Copeland A."/>
            <person name="Grisel N."/>
            <person name="Haridas S."/>
            <person name="Kipfer T."/>
            <person name="LaButti K."/>
            <person name="Lindquist E."/>
            <person name="Lipzen A."/>
            <person name="Maire R."/>
            <person name="Meier B."/>
            <person name="Mihaltcheva S."/>
            <person name="Molinier V."/>
            <person name="Murat C."/>
            <person name="Poggeler S."/>
            <person name="Quandt C.A."/>
            <person name="Sperisen C."/>
            <person name="Tritt A."/>
            <person name="Tisserant E."/>
            <person name="Crous P.W."/>
            <person name="Henrissat B."/>
            <person name="Nehls U."/>
            <person name="Egli S."/>
            <person name="Spatafora J.W."/>
            <person name="Grigoriev I.V."/>
            <person name="Martin F.M."/>
        </authorList>
    </citation>
    <scope>NUCLEOTIDE SEQUENCE [LARGE SCALE GENOMIC DNA]</scope>
    <source>
        <strain evidence="4 5">CBS 207.34</strain>
    </source>
</reference>
<dbReference type="InterPro" id="IPR044294">
    <property type="entry name" value="Lipase-like"/>
</dbReference>
<keyword evidence="5" id="KW-1185">Reference proteome</keyword>
<name>A0A8E2JNP2_9PEZI</name>
<dbReference type="EMBL" id="KV750635">
    <property type="protein sequence ID" value="OCL04010.1"/>
    <property type="molecule type" value="Genomic_DNA"/>
</dbReference>
<organism evidence="4 5">
    <name type="scientific">Glonium stellatum</name>
    <dbReference type="NCBI Taxonomy" id="574774"/>
    <lineage>
        <taxon>Eukaryota</taxon>
        <taxon>Fungi</taxon>
        <taxon>Dikarya</taxon>
        <taxon>Ascomycota</taxon>
        <taxon>Pezizomycotina</taxon>
        <taxon>Dothideomycetes</taxon>
        <taxon>Pleosporomycetidae</taxon>
        <taxon>Gloniales</taxon>
        <taxon>Gloniaceae</taxon>
        <taxon>Glonium</taxon>
    </lineage>
</organism>
<dbReference type="GO" id="GO:0047372">
    <property type="term" value="F:monoacylglycerol lipase activity"/>
    <property type="evidence" value="ECO:0007669"/>
    <property type="project" value="TreeGrafter"/>
</dbReference>
<dbReference type="Pfam" id="PF05057">
    <property type="entry name" value="DUF676"/>
    <property type="match status" value="1"/>
</dbReference>
<evidence type="ECO:0000313" key="4">
    <source>
        <dbReference type="EMBL" id="OCL04010.1"/>
    </source>
</evidence>
<keyword evidence="2" id="KW-0442">Lipid degradation</keyword>
<feature type="non-terminal residue" evidence="4">
    <location>
        <position position="178"/>
    </location>
</feature>
<dbReference type="SUPFAM" id="SSF53474">
    <property type="entry name" value="alpha/beta-Hydrolases"/>
    <property type="match status" value="1"/>
</dbReference>
<feature type="domain" description="DUF676" evidence="3">
    <location>
        <begin position="10"/>
        <end position="177"/>
    </location>
</feature>
<dbReference type="GO" id="GO:0004622">
    <property type="term" value="F:phosphatidylcholine lysophospholipase activity"/>
    <property type="evidence" value="ECO:0007669"/>
    <property type="project" value="TreeGrafter"/>
</dbReference>
<dbReference type="InterPro" id="IPR029058">
    <property type="entry name" value="AB_hydrolase_fold"/>
</dbReference>
<dbReference type="AlphaFoldDB" id="A0A8E2JNP2"/>
<dbReference type="PANTHER" id="PTHR12482:SF65">
    <property type="entry name" value="ESTERASE, PUTATIVE (AFU_ORTHOLOGUE AFUA_3G12320)-RELATED"/>
    <property type="match status" value="1"/>
</dbReference>
<comment type="similarity">
    <text evidence="1">Belongs to the putative lipase ROG1 family.</text>
</comment>
<dbReference type="GO" id="GO:0005811">
    <property type="term" value="C:lipid droplet"/>
    <property type="evidence" value="ECO:0007669"/>
    <property type="project" value="TreeGrafter"/>
</dbReference>
<evidence type="ECO:0000256" key="2">
    <source>
        <dbReference type="ARBA" id="ARBA00022963"/>
    </source>
</evidence>
<dbReference type="PANTHER" id="PTHR12482">
    <property type="entry name" value="LIPASE ROG1-RELATED-RELATED"/>
    <property type="match status" value="1"/>
</dbReference>
<evidence type="ECO:0000313" key="5">
    <source>
        <dbReference type="Proteomes" id="UP000250140"/>
    </source>
</evidence>